<dbReference type="InterPro" id="IPR015946">
    <property type="entry name" value="KH_dom-like_a/b"/>
</dbReference>
<gene>
    <name evidence="1" type="ORF">SAMEA4412692_00800</name>
</gene>
<organism evidence="1 2">
    <name type="scientific">Streptococcus merionis</name>
    <dbReference type="NCBI Taxonomy" id="400065"/>
    <lineage>
        <taxon>Bacteria</taxon>
        <taxon>Bacillati</taxon>
        <taxon>Bacillota</taxon>
        <taxon>Bacilli</taxon>
        <taxon>Lactobacillales</taxon>
        <taxon>Streptococcaceae</taxon>
        <taxon>Streptococcus</taxon>
    </lineage>
</organism>
<dbReference type="AlphaFoldDB" id="A0A239SSY3"/>
<dbReference type="KEGG" id="smen:SAMEA4412692_0800"/>
<keyword evidence="2" id="KW-1185">Reference proteome</keyword>
<dbReference type="STRING" id="1123308.GCA_000380085_00142"/>
<dbReference type="Proteomes" id="UP000215185">
    <property type="component" value="Chromosome 1"/>
</dbReference>
<sequence>MLYSVTAHNTQGIDGTVQLSNGKQVTTSHPLNNQSGFNPEEMIALAWSTCFKATLDTILKEKGLNHLSYIDVTVDLHKEPEIPGYYFAVKGAGCYRQYVARRSQCPSPRSSCPLPRFQAHRCRSLSQSKNGAL</sequence>
<dbReference type="Gene3D" id="3.30.300.20">
    <property type="match status" value="1"/>
</dbReference>
<proteinExistence type="predicted"/>
<name>A0A239SSY3_9STRE</name>
<dbReference type="Pfam" id="PF02566">
    <property type="entry name" value="OsmC"/>
    <property type="match status" value="1"/>
</dbReference>
<protein>
    <submittedName>
        <fullName evidence="1">OsmC/Ohr family protein</fullName>
    </submittedName>
</protein>
<dbReference type="SUPFAM" id="SSF82784">
    <property type="entry name" value="OsmC-like"/>
    <property type="match status" value="1"/>
</dbReference>
<evidence type="ECO:0000313" key="2">
    <source>
        <dbReference type="Proteomes" id="UP000215185"/>
    </source>
</evidence>
<dbReference type="RefSeq" id="WP_231869677.1">
    <property type="nucleotide sequence ID" value="NZ_LT906439.1"/>
</dbReference>
<dbReference type="InterPro" id="IPR036102">
    <property type="entry name" value="OsmC/Ohrsf"/>
</dbReference>
<dbReference type="InterPro" id="IPR003718">
    <property type="entry name" value="OsmC/Ohr_fam"/>
</dbReference>
<dbReference type="eggNOG" id="COG1764">
    <property type="taxonomic scope" value="Bacteria"/>
</dbReference>
<evidence type="ECO:0000313" key="1">
    <source>
        <dbReference type="EMBL" id="SNU87844.1"/>
    </source>
</evidence>
<accession>A0A239SSY3</accession>
<dbReference type="EMBL" id="LT906439">
    <property type="protein sequence ID" value="SNU87844.1"/>
    <property type="molecule type" value="Genomic_DNA"/>
</dbReference>
<reference evidence="1 2" key="1">
    <citation type="submission" date="2017-06" db="EMBL/GenBank/DDBJ databases">
        <authorList>
            <consortium name="Pathogen Informatics"/>
        </authorList>
    </citation>
    <scope>NUCLEOTIDE SEQUENCE [LARGE SCALE GENOMIC DNA]</scope>
    <source>
        <strain evidence="1 2">NCTC13788</strain>
    </source>
</reference>